<accession>A0ABR9W6R1</accession>
<dbReference type="InterPro" id="IPR039498">
    <property type="entry name" value="NTP_transf_5"/>
</dbReference>
<keyword evidence="2" id="KW-1185">Reference proteome</keyword>
<organism evidence="1 2">
    <name type="scientific">Dyadobacter subterraneus</name>
    <dbReference type="NCBI Taxonomy" id="2773304"/>
    <lineage>
        <taxon>Bacteria</taxon>
        <taxon>Pseudomonadati</taxon>
        <taxon>Bacteroidota</taxon>
        <taxon>Cytophagia</taxon>
        <taxon>Cytophagales</taxon>
        <taxon>Spirosomataceae</taxon>
        <taxon>Dyadobacter</taxon>
    </lineage>
</organism>
<gene>
    <name evidence="1" type="ORF">IEE83_04610</name>
</gene>
<dbReference type="Pfam" id="PF14907">
    <property type="entry name" value="NTP_transf_5"/>
    <property type="match status" value="1"/>
</dbReference>
<protein>
    <submittedName>
        <fullName evidence="1">Nucleotidyltransferase family protein</fullName>
    </submittedName>
</protein>
<comment type="caution">
    <text evidence="1">The sequence shown here is derived from an EMBL/GenBank/DDBJ whole genome shotgun (WGS) entry which is preliminary data.</text>
</comment>
<evidence type="ECO:0000313" key="1">
    <source>
        <dbReference type="EMBL" id="MBE9461157.1"/>
    </source>
</evidence>
<reference evidence="2" key="1">
    <citation type="submission" date="2023-07" db="EMBL/GenBank/DDBJ databases">
        <title>Dyadobacter sp. nov 'subterranea' isolated from contaminted grondwater.</title>
        <authorList>
            <person name="Szabo I."/>
            <person name="Al-Omari J."/>
            <person name="Szerdahelyi S.G."/>
            <person name="Rado J."/>
        </authorList>
    </citation>
    <scope>NUCLEOTIDE SEQUENCE [LARGE SCALE GENOMIC DNA]</scope>
    <source>
        <strain evidence="2">UP-52</strain>
    </source>
</reference>
<dbReference type="Proteomes" id="UP000634134">
    <property type="component" value="Unassembled WGS sequence"/>
</dbReference>
<proteinExistence type="predicted"/>
<name>A0ABR9W6R1_9BACT</name>
<sequence length="384" mass="45069">MISLDQVSSQLLFLIKASLKGEVETTGSGKSGESVDWGKLVELSHWHQVTCLLYDHLSSTDNKQISTGVLEKLKEQGTSQAVFNMIFLKKSNELNAALSTEGVEAFLMKGALWAWMLYENPGLREFGDIDFFLKKEQIHEGLAVMAKYGFEPDNYRKYLLENDKVAKLYFNTDYQLPLTPVTTNMLQSLEVQWNTTYPRYHYSFSWEELSEQRISFEIAGSSLSVPRIENQLLMMIIHHAGVEQWDKLKFVADLVRLLRKYGQQLDWNYVILKTKQKGFYKLLLESLGLIYFLSGENFLRFCGENLEKKYPSQKFLEKVLTHWENKREKPVTKSWQIFYFNMIYRDRLSDKLAILFSHLAYLLEWRLIIPKARWYRRLPKPTSN</sequence>
<evidence type="ECO:0000313" key="2">
    <source>
        <dbReference type="Proteomes" id="UP000634134"/>
    </source>
</evidence>
<dbReference type="EMBL" id="JACYGY010000001">
    <property type="protein sequence ID" value="MBE9461157.1"/>
    <property type="molecule type" value="Genomic_DNA"/>
</dbReference>
<dbReference type="RefSeq" id="WP_194119445.1">
    <property type="nucleotide sequence ID" value="NZ_JACYGY010000001.1"/>
</dbReference>